<keyword evidence="5" id="KW-0963">Cytoplasm</keyword>
<reference evidence="10" key="1">
    <citation type="journal article" date="2020" name="Stud. Mycol.">
        <title>101 Dothideomycetes genomes: a test case for predicting lifestyles and emergence of pathogens.</title>
        <authorList>
            <person name="Haridas S."/>
            <person name="Albert R."/>
            <person name="Binder M."/>
            <person name="Bloem J."/>
            <person name="Labutti K."/>
            <person name="Salamov A."/>
            <person name="Andreopoulos B."/>
            <person name="Baker S."/>
            <person name="Barry K."/>
            <person name="Bills G."/>
            <person name="Bluhm B."/>
            <person name="Cannon C."/>
            <person name="Castanera R."/>
            <person name="Culley D."/>
            <person name="Daum C."/>
            <person name="Ezra D."/>
            <person name="Gonzalez J."/>
            <person name="Henrissat B."/>
            <person name="Kuo A."/>
            <person name="Liang C."/>
            <person name="Lipzen A."/>
            <person name="Lutzoni F."/>
            <person name="Magnuson J."/>
            <person name="Mondo S."/>
            <person name="Nolan M."/>
            <person name="Ohm R."/>
            <person name="Pangilinan J."/>
            <person name="Park H.-J."/>
            <person name="Ramirez L."/>
            <person name="Alfaro M."/>
            <person name="Sun H."/>
            <person name="Tritt A."/>
            <person name="Yoshinaga Y."/>
            <person name="Zwiers L.-H."/>
            <person name="Turgeon B."/>
            <person name="Goodwin S."/>
            <person name="Spatafora J."/>
            <person name="Crous P."/>
            <person name="Grigoriev I."/>
        </authorList>
    </citation>
    <scope>NUCLEOTIDE SEQUENCE</scope>
    <source>
        <strain evidence="10">CBS 116435</strain>
    </source>
</reference>
<dbReference type="SUPFAM" id="SSF47694">
    <property type="entry name" value="Cytochrome c oxidase subunit h"/>
    <property type="match status" value="1"/>
</dbReference>
<evidence type="ECO:0000256" key="3">
    <source>
        <dbReference type="ARBA" id="ARBA00004569"/>
    </source>
</evidence>
<dbReference type="AlphaFoldDB" id="A0A9P4Q340"/>
<dbReference type="GO" id="GO:0033617">
    <property type="term" value="P:mitochondrial respiratory chain complex IV assembly"/>
    <property type="evidence" value="ECO:0007669"/>
    <property type="project" value="TreeGrafter"/>
</dbReference>
<evidence type="ECO:0000256" key="9">
    <source>
        <dbReference type="SAM" id="MobiDB-lite"/>
    </source>
</evidence>
<keyword evidence="6" id="KW-0496">Mitochondrion</keyword>
<sequence length="119" mass="13434">MGWFPSSTSDATAPKASQDGGFIAPDRTARQQCWDGRDSFFKCLDKHGIIDSEREDAKARQLCAPELAEFDRFCANSWVTYFKKRRVMEWKRDQTMKKLSAEGAKPMDMGTGSVTLGSR</sequence>
<dbReference type="GO" id="GO:0005758">
    <property type="term" value="C:mitochondrial intermembrane space"/>
    <property type="evidence" value="ECO:0007669"/>
    <property type="project" value="UniProtKB-SubCell"/>
</dbReference>
<comment type="subcellular location">
    <subcellularLocation>
        <location evidence="2">Cytoplasm</location>
    </subcellularLocation>
    <subcellularLocation>
        <location evidence="3">Mitochondrion intermembrane space</location>
    </subcellularLocation>
    <subcellularLocation>
        <location evidence="1">Nucleus</location>
    </subcellularLocation>
</comment>
<dbReference type="EMBL" id="MU003849">
    <property type="protein sequence ID" value="KAF2717229.1"/>
    <property type="molecule type" value="Genomic_DNA"/>
</dbReference>
<dbReference type="Pfam" id="PF02297">
    <property type="entry name" value="COX6B"/>
    <property type="match status" value="1"/>
</dbReference>
<evidence type="ECO:0000256" key="5">
    <source>
        <dbReference type="ARBA" id="ARBA00022490"/>
    </source>
</evidence>
<dbReference type="Proteomes" id="UP000799441">
    <property type="component" value="Unassembled WGS sequence"/>
</dbReference>
<evidence type="ECO:0008006" key="12">
    <source>
        <dbReference type="Google" id="ProtNLM"/>
    </source>
</evidence>
<evidence type="ECO:0000256" key="6">
    <source>
        <dbReference type="ARBA" id="ARBA00023128"/>
    </source>
</evidence>
<feature type="region of interest" description="Disordered" evidence="9">
    <location>
        <begin position="99"/>
        <end position="119"/>
    </location>
</feature>
<evidence type="ECO:0000256" key="2">
    <source>
        <dbReference type="ARBA" id="ARBA00004496"/>
    </source>
</evidence>
<keyword evidence="11" id="KW-1185">Reference proteome</keyword>
<feature type="region of interest" description="Disordered" evidence="9">
    <location>
        <begin position="1"/>
        <end position="24"/>
    </location>
</feature>
<dbReference type="OrthoDB" id="5545577at2759"/>
<dbReference type="PANTHER" id="PTHR47677">
    <property type="entry name" value="CYTOCHROME C OXIDASE ASSEMBLY FACTOR 6"/>
    <property type="match status" value="1"/>
</dbReference>
<evidence type="ECO:0000256" key="7">
    <source>
        <dbReference type="ARBA" id="ARBA00023157"/>
    </source>
</evidence>
<evidence type="ECO:0000313" key="10">
    <source>
        <dbReference type="EMBL" id="KAF2717229.1"/>
    </source>
</evidence>
<dbReference type="InterPro" id="IPR048280">
    <property type="entry name" value="COX6B-like"/>
</dbReference>
<evidence type="ECO:0000313" key="11">
    <source>
        <dbReference type="Proteomes" id="UP000799441"/>
    </source>
</evidence>
<accession>A0A9P4Q340</accession>
<feature type="compositionally biased region" description="Polar residues" evidence="9">
    <location>
        <begin position="1"/>
        <end position="11"/>
    </location>
</feature>
<keyword evidence="7" id="KW-1015">Disulfide bond</keyword>
<dbReference type="GO" id="GO:0005634">
    <property type="term" value="C:nucleus"/>
    <property type="evidence" value="ECO:0007669"/>
    <property type="project" value="UniProtKB-SubCell"/>
</dbReference>
<protein>
    <recommendedName>
        <fullName evidence="12">Cytochrome c oxidase, subunit VIb</fullName>
    </recommendedName>
</protein>
<dbReference type="InterPro" id="IPR036549">
    <property type="entry name" value="CX6/COA6-like_sf"/>
</dbReference>
<dbReference type="InterPro" id="IPR048281">
    <property type="entry name" value="COA6_fun"/>
</dbReference>
<evidence type="ECO:0000256" key="4">
    <source>
        <dbReference type="ARBA" id="ARBA00006425"/>
    </source>
</evidence>
<keyword evidence="8" id="KW-0539">Nucleus</keyword>
<gene>
    <name evidence="10" type="ORF">K431DRAFT_288757</name>
</gene>
<comment type="caution">
    <text evidence="10">The sequence shown here is derived from an EMBL/GenBank/DDBJ whole genome shotgun (WGS) entry which is preliminary data.</text>
</comment>
<proteinExistence type="inferred from homology"/>
<dbReference type="Gene3D" id="1.10.10.140">
    <property type="entry name" value="Cytochrome c oxidase, subunit VIb"/>
    <property type="match status" value="1"/>
</dbReference>
<evidence type="ECO:0000256" key="8">
    <source>
        <dbReference type="ARBA" id="ARBA00023242"/>
    </source>
</evidence>
<organism evidence="10 11">
    <name type="scientific">Polychaeton citri CBS 116435</name>
    <dbReference type="NCBI Taxonomy" id="1314669"/>
    <lineage>
        <taxon>Eukaryota</taxon>
        <taxon>Fungi</taxon>
        <taxon>Dikarya</taxon>
        <taxon>Ascomycota</taxon>
        <taxon>Pezizomycotina</taxon>
        <taxon>Dothideomycetes</taxon>
        <taxon>Dothideomycetidae</taxon>
        <taxon>Capnodiales</taxon>
        <taxon>Capnodiaceae</taxon>
        <taxon>Polychaeton</taxon>
    </lineage>
</organism>
<evidence type="ECO:0000256" key="1">
    <source>
        <dbReference type="ARBA" id="ARBA00004123"/>
    </source>
</evidence>
<comment type="similarity">
    <text evidence="4">Belongs to the cytochrome c oxidase subunit 6B family.</text>
</comment>
<name>A0A9P4Q340_9PEZI</name>
<dbReference type="PANTHER" id="PTHR47677:SF1">
    <property type="entry name" value="CYTOCHROME C OXIDASE ASSEMBLY FACTOR 6"/>
    <property type="match status" value="1"/>
</dbReference>
<dbReference type="FunFam" id="1.10.10.140:FF:000003">
    <property type="entry name" value="Cytochrome c oxidase assembly factor 6"/>
    <property type="match status" value="1"/>
</dbReference>